<evidence type="ECO:0000313" key="1">
    <source>
        <dbReference type="EMBL" id="DAE00642.1"/>
    </source>
</evidence>
<proteinExistence type="predicted"/>
<dbReference type="EMBL" id="BK015306">
    <property type="protein sequence ID" value="DAE00642.1"/>
    <property type="molecule type" value="Genomic_DNA"/>
</dbReference>
<organism evidence="1">
    <name type="scientific">Myoviridae sp. ctakU3</name>
    <dbReference type="NCBI Taxonomy" id="2825135"/>
    <lineage>
        <taxon>Viruses</taxon>
        <taxon>Duplodnaviria</taxon>
        <taxon>Heunggongvirae</taxon>
        <taxon>Uroviricota</taxon>
        <taxon>Caudoviricetes</taxon>
    </lineage>
</organism>
<accession>A0A8S5P0Z4</accession>
<protein>
    <submittedName>
        <fullName evidence="1">Cyclic nucleotide-gated cation channel protein</fullName>
    </submittedName>
</protein>
<name>A0A8S5P0Z4_9CAUD</name>
<reference evidence="1" key="1">
    <citation type="journal article" date="2021" name="Proc. Natl. Acad. Sci. U.S.A.">
        <title>A Catalog of Tens of Thousands of Viruses from Human Metagenomes Reveals Hidden Associations with Chronic Diseases.</title>
        <authorList>
            <person name="Tisza M.J."/>
            <person name="Buck C.B."/>
        </authorList>
    </citation>
    <scope>NUCLEOTIDE SEQUENCE</scope>
    <source>
        <strain evidence="1">CtakU3</strain>
    </source>
</reference>
<sequence>MEVLNRVEMALNDIRSLANVIEQTGDDLESMIDALDSIKRSMDGDVEDEKLSSALDSLRTKVSSAVLELNDLELNLTSRITKVENAMGGEYEANGEIVIKVLLPGYKNE</sequence>